<accession>A0A6I4W435</accession>
<protein>
    <submittedName>
        <fullName evidence="2">Uncharacterized protein</fullName>
    </submittedName>
</protein>
<proteinExistence type="predicted"/>
<gene>
    <name evidence="2" type="ORF">GQ466_12900</name>
</gene>
<feature type="region of interest" description="Disordered" evidence="1">
    <location>
        <begin position="167"/>
        <end position="210"/>
    </location>
</feature>
<organism evidence="2 3">
    <name type="scientific">Actinomadura rayongensis</name>
    <dbReference type="NCBI Taxonomy" id="1429076"/>
    <lineage>
        <taxon>Bacteria</taxon>
        <taxon>Bacillati</taxon>
        <taxon>Actinomycetota</taxon>
        <taxon>Actinomycetes</taxon>
        <taxon>Streptosporangiales</taxon>
        <taxon>Thermomonosporaceae</taxon>
        <taxon>Actinomadura</taxon>
    </lineage>
</organism>
<dbReference type="RefSeq" id="WP_161103095.1">
    <property type="nucleotide sequence ID" value="NZ_JBHLYI010000001.1"/>
</dbReference>
<feature type="compositionally biased region" description="Pro residues" evidence="1">
    <location>
        <begin position="185"/>
        <end position="199"/>
    </location>
</feature>
<evidence type="ECO:0000313" key="3">
    <source>
        <dbReference type="Proteomes" id="UP000431901"/>
    </source>
</evidence>
<evidence type="ECO:0000313" key="2">
    <source>
        <dbReference type="EMBL" id="MXQ64937.1"/>
    </source>
</evidence>
<keyword evidence="3" id="KW-1185">Reference proteome</keyword>
<dbReference type="OrthoDB" id="3473321at2"/>
<reference evidence="2 3" key="1">
    <citation type="submission" date="2019-12" db="EMBL/GenBank/DDBJ databases">
        <title>Nocardia macrotermitis sp. nov. and Nocardia aurantia sp. nov., isolated from the gut of the fungus growing-termite Macrotermes natalensis.</title>
        <authorList>
            <person name="Christine B."/>
            <person name="Rene B."/>
        </authorList>
    </citation>
    <scope>NUCLEOTIDE SEQUENCE [LARGE SCALE GENOMIC DNA]</scope>
    <source>
        <strain evidence="2 3">DSM 102126</strain>
    </source>
</reference>
<evidence type="ECO:0000256" key="1">
    <source>
        <dbReference type="SAM" id="MobiDB-lite"/>
    </source>
</evidence>
<dbReference type="Proteomes" id="UP000431901">
    <property type="component" value="Unassembled WGS sequence"/>
</dbReference>
<name>A0A6I4W435_9ACTN</name>
<dbReference type="EMBL" id="WUTW01000002">
    <property type="protein sequence ID" value="MXQ64937.1"/>
    <property type="molecule type" value="Genomic_DNA"/>
</dbReference>
<sequence length="210" mass="22796">MADLLSDLRRYADSRGVDFDRALRGRTEPRPQAVEGRAFAVGDEVERSADGSKIRRGYVTAVDDPSFYLVRFPGVTRGVLRVPADRIRGAPPFPPIETRTGVLKSAAAAEDALVEVSTRVRRHTKAGTSPPRADVDERARLARTLADWAGTTASNVLFSLNPHITRALGGAGKPPARVREFPGRPTEPAPGRSSPPPARRPNRPGRPQRP</sequence>
<feature type="compositionally biased region" description="Basic residues" evidence="1">
    <location>
        <begin position="200"/>
        <end position="210"/>
    </location>
</feature>
<comment type="caution">
    <text evidence="2">The sequence shown here is derived from an EMBL/GenBank/DDBJ whole genome shotgun (WGS) entry which is preliminary data.</text>
</comment>
<dbReference type="AlphaFoldDB" id="A0A6I4W435"/>